<protein>
    <submittedName>
        <fullName evidence="1">Ethanolamine ammonia-lyase reactivating factor EutA</fullName>
    </submittedName>
</protein>
<gene>
    <name evidence="1" type="ORF">LI194_22035</name>
</gene>
<comment type="caution">
    <text evidence="1">The sequence shown here is derived from an EMBL/GenBank/DDBJ whole genome shotgun (WGS) entry which is preliminary data.</text>
</comment>
<name>A0AAP2QBJ3_PARDI</name>
<dbReference type="Proteomes" id="UP001198806">
    <property type="component" value="Unassembled WGS sequence"/>
</dbReference>
<accession>A0AAP2QBJ3</accession>
<dbReference type="InterPro" id="IPR009377">
    <property type="entry name" value="EutA"/>
</dbReference>
<reference evidence="1" key="1">
    <citation type="submission" date="2021-10" db="EMBL/GenBank/DDBJ databases">
        <title>Collection of gut derived symbiotic bacterial strains cultured from healthy donors.</title>
        <authorList>
            <person name="Lin H."/>
            <person name="Littmann E."/>
            <person name="Kohout C."/>
            <person name="Pamer E.G."/>
        </authorList>
    </citation>
    <scope>NUCLEOTIDE SEQUENCE</scope>
    <source>
        <strain evidence="1">DFI.2.94</strain>
    </source>
</reference>
<dbReference type="RefSeq" id="WP_227170033.1">
    <property type="nucleotide sequence ID" value="NZ_JAJCNI010000131.1"/>
</dbReference>
<dbReference type="AlphaFoldDB" id="A0AAP2QBJ3"/>
<organism evidence="1 2">
    <name type="scientific">Parabacteroides distasonis</name>
    <dbReference type="NCBI Taxonomy" id="823"/>
    <lineage>
        <taxon>Bacteria</taxon>
        <taxon>Pseudomonadati</taxon>
        <taxon>Bacteroidota</taxon>
        <taxon>Bacteroidia</taxon>
        <taxon>Bacteroidales</taxon>
        <taxon>Tannerellaceae</taxon>
        <taxon>Parabacteroides</taxon>
    </lineage>
</organism>
<sequence>MLTVGIDLGTSTTQLVLSELTIENYASAFSVP</sequence>
<evidence type="ECO:0000313" key="2">
    <source>
        <dbReference type="Proteomes" id="UP001198806"/>
    </source>
</evidence>
<feature type="non-terminal residue" evidence="1">
    <location>
        <position position="32"/>
    </location>
</feature>
<evidence type="ECO:0000313" key="1">
    <source>
        <dbReference type="EMBL" id="MCB6520460.1"/>
    </source>
</evidence>
<dbReference type="Pfam" id="PF06277">
    <property type="entry name" value="EutA"/>
    <property type="match status" value="1"/>
</dbReference>
<dbReference type="EMBL" id="JAJCNI010000131">
    <property type="protein sequence ID" value="MCB6520460.1"/>
    <property type="molecule type" value="Genomic_DNA"/>
</dbReference>
<proteinExistence type="predicted"/>